<reference evidence="2" key="1">
    <citation type="journal article" date="2016" name="Nat. Biotechnol.">
        <title>Sequencing wild and cultivated cassava and related species reveals extensive interspecific hybridization and genetic diversity.</title>
        <authorList>
            <person name="Bredeson J.V."/>
            <person name="Lyons J.B."/>
            <person name="Prochnik S.E."/>
            <person name="Wu G.A."/>
            <person name="Ha C.M."/>
            <person name="Edsinger-Gonzales E."/>
            <person name="Grimwood J."/>
            <person name="Schmutz J."/>
            <person name="Rabbi I.Y."/>
            <person name="Egesi C."/>
            <person name="Nauluvula P."/>
            <person name="Lebot V."/>
            <person name="Ndunguru J."/>
            <person name="Mkamilo G."/>
            <person name="Bart R.S."/>
            <person name="Setter T.L."/>
            <person name="Gleadow R.M."/>
            <person name="Kulakow P."/>
            <person name="Ferguson M.E."/>
            <person name="Rounsley S."/>
            <person name="Rokhsar D.S."/>
        </authorList>
    </citation>
    <scope>NUCLEOTIDE SEQUENCE [LARGE SCALE GENOMIC DNA]</scope>
    <source>
        <strain evidence="2">cv. AM560-2</strain>
    </source>
</reference>
<evidence type="ECO:0000313" key="2">
    <source>
        <dbReference type="Proteomes" id="UP000091857"/>
    </source>
</evidence>
<protein>
    <submittedName>
        <fullName evidence="1">Uncharacterized protein</fullName>
    </submittedName>
</protein>
<proteinExistence type="predicted"/>
<name>A0ACB7GL25_MANES</name>
<gene>
    <name evidence="1" type="ORF">MANES_13G093504v8</name>
</gene>
<dbReference type="Proteomes" id="UP000091857">
    <property type="component" value="Chromosome 13"/>
</dbReference>
<accession>A0ACB7GL25</accession>
<organism evidence="1 2">
    <name type="scientific">Manihot esculenta</name>
    <name type="common">Cassava</name>
    <name type="synonym">Jatropha manihot</name>
    <dbReference type="NCBI Taxonomy" id="3983"/>
    <lineage>
        <taxon>Eukaryota</taxon>
        <taxon>Viridiplantae</taxon>
        <taxon>Streptophyta</taxon>
        <taxon>Embryophyta</taxon>
        <taxon>Tracheophyta</taxon>
        <taxon>Spermatophyta</taxon>
        <taxon>Magnoliopsida</taxon>
        <taxon>eudicotyledons</taxon>
        <taxon>Gunneridae</taxon>
        <taxon>Pentapetalae</taxon>
        <taxon>rosids</taxon>
        <taxon>fabids</taxon>
        <taxon>Malpighiales</taxon>
        <taxon>Euphorbiaceae</taxon>
        <taxon>Crotonoideae</taxon>
        <taxon>Manihoteae</taxon>
        <taxon>Manihot</taxon>
    </lineage>
</organism>
<sequence>MFFHFQLFILLQLSPLLWCLNFESWESYVPTFQFILPIFHLFSSLIYEKIN</sequence>
<evidence type="ECO:0000313" key="1">
    <source>
        <dbReference type="EMBL" id="KAG8640972.1"/>
    </source>
</evidence>
<comment type="caution">
    <text evidence="1">The sequence shown here is derived from an EMBL/GenBank/DDBJ whole genome shotgun (WGS) entry which is preliminary data.</text>
</comment>
<keyword evidence="2" id="KW-1185">Reference proteome</keyword>
<dbReference type="EMBL" id="CM004399">
    <property type="protein sequence ID" value="KAG8640972.1"/>
    <property type="molecule type" value="Genomic_DNA"/>
</dbReference>